<dbReference type="Pfam" id="PF00664">
    <property type="entry name" value="ABC_membrane"/>
    <property type="match status" value="1"/>
</dbReference>
<dbReference type="EMBL" id="PVXN01000046">
    <property type="protein sequence ID" value="PRR71515.1"/>
    <property type="molecule type" value="Genomic_DNA"/>
</dbReference>
<evidence type="ECO:0000259" key="6">
    <source>
        <dbReference type="PROSITE" id="PS50929"/>
    </source>
</evidence>
<dbReference type="AlphaFoldDB" id="A0A2T0AQF6"/>
<dbReference type="InterPro" id="IPR036640">
    <property type="entry name" value="ABC1_TM_sf"/>
</dbReference>
<keyword evidence="7" id="KW-0547">Nucleotide-binding</keyword>
<evidence type="ECO:0000313" key="8">
    <source>
        <dbReference type="Proteomes" id="UP000239614"/>
    </source>
</evidence>
<keyword evidence="3 5" id="KW-1133">Transmembrane helix</keyword>
<organism evidence="7 8">
    <name type="scientific">Clostridium thermopalmarium DSM 5974</name>
    <dbReference type="NCBI Taxonomy" id="1121340"/>
    <lineage>
        <taxon>Bacteria</taxon>
        <taxon>Bacillati</taxon>
        <taxon>Bacillota</taxon>
        <taxon>Clostridia</taxon>
        <taxon>Eubacteriales</taxon>
        <taxon>Clostridiaceae</taxon>
        <taxon>Clostridium</taxon>
    </lineage>
</organism>
<dbReference type="Proteomes" id="UP000239614">
    <property type="component" value="Unassembled WGS sequence"/>
</dbReference>
<dbReference type="GO" id="GO:0016787">
    <property type="term" value="F:hydrolase activity"/>
    <property type="evidence" value="ECO:0007669"/>
    <property type="project" value="UniProtKB-KW"/>
</dbReference>
<feature type="domain" description="ABC transmembrane type-1" evidence="6">
    <location>
        <begin position="35"/>
        <end position="202"/>
    </location>
</feature>
<dbReference type="RefSeq" id="WP_341458496.1">
    <property type="nucleotide sequence ID" value="NZ_PVXN01000046.1"/>
</dbReference>
<feature type="transmembrane region" description="Helical" evidence="5">
    <location>
        <begin position="20"/>
        <end position="44"/>
    </location>
</feature>
<comment type="caution">
    <text evidence="7">The sequence shown here is derived from an EMBL/GenBank/DDBJ whole genome shotgun (WGS) entry which is preliminary data.</text>
</comment>
<keyword evidence="4 5" id="KW-0472">Membrane</keyword>
<keyword evidence="2 5" id="KW-0812">Transmembrane</keyword>
<dbReference type="InterPro" id="IPR011527">
    <property type="entry name" value="ABC1_TM_dom"/>
</dbReference>
<gene>
    <name evidence="7" type="primary">yheH</name>
    <name evidence="7" type="ORF">CPAL_17220</name>
</gene>
<keyword evidence="7" id="KW-0067">ATP-binding</keyword>
<keyword evidence="8" id="KW-1185">Reference proteome</keyword>
<evidence type="ECO:0000256" key="2">
    <source>
        <dbReference type="ARBA" id="ARBA00022692"/>
    </source>
</evidence>
<evidence type="ECO:0000256" key="3">
    <source>
        <dbReference type="ARBA" id="ARBA00022989"/>
    </source>
</evidence>
<comment type="subcellular location">
    <subcellularLocation>
        <location evidence="1">Cell membrane</location>
        <topology evidence="1">Multi-pass membrane protein</topology>
    </subcellularLocation>
</comment>
<protein>
    <submittedName>
        <fullName evidence="7">Putative multidrug resistance ABC transporter ATP-binding/permease protein YheH</fullName>
        <ecNumber evidence="7">3.6.3.-</ecNumber>
    </submittedName>
</protein>
<dbReference type="PANTHER" id="PTHR43394">
    <property type="entry name" value="ATP-DEPENDENT PERMEASE MDL1, MITOCHONDRIAL"/>
    <property type="match status" value="1"/>
</dbReference>
<feature type="transmembrane region" description="Helical" evidence="5">
    <location>
        <begin position="56"/>
        <end position="89"/>
    </location>
</feature>
<keyword evidence="7" id="KW-0378">Hydrolase</keyword>
<dbReference type="GO" id="GO:0140359">
    <property type="term" value="F:ABC-type transporter activity"/>
    <property type="evidence" value="ECO:0007669"/>
    <property type="project" value="InterPro"/>
</dbReference>
<reference evidence="7 8" key="1">
    <citation type="submission" date="2018-03" db="EMBL/GenBank/DDBJ databases">
        <title>Genome sequence of Clostridium thermopalmarium DSM 5974.</title>
        <authorList>
            <person name="Poehlein A."/>
            <person name="Daniel R."/>
        </authorList>
    </citation>
    <scope>NUCLEOTIDE SEQUENCE [LARGE SCALE GENOMIC DNA]</scope>
    <source>
        <strain evidence="7 8">DSM 5974</strain>
    </source>
</reference>
<dbReference type="SUPFAM" id="SSF90123">
    <property type="entry name" value="ABC transporter transmembrane region"/>
    <property type="match status" value="1"/>
</dbReference>
<dbReference type="GO" id="GO:0005886">
    <property type="term" value="C:plasma membrane"/>
    <property type="evidence" value="ECO:0007669"/>
    <property type="project" value="UniProtKB-SubCell"/>
</dbReference>
<proteinExistence type="predicted"/>
<evidence type="ECO:0000256" key="5">
    <source>
        <dbReference type="SAM" id="Phobius"/>
    </source>
</evidence>
<accession>A0A2T0AQF6</accession>
<dbReference type="InterPro" id="IPR039421">
    <property type="entry name" value="Type_1_exporter"/>
</dbReference>
<feature type="transmembrane region" description="Helical" evidence="5">
    <location>
        <begin position="137"/>
        <end position="155"/>
    </location>
</feature>
<evidence type="ECO:0000256" key="1">
    <source>
        <dbReference type="ARBA" id="ARBA00004651"/>
    </source>
</evidence>
<dbReference type="Gene3D" id="1.20.1560.10">
    <property type="entry name" value="ABC transporter type 1, transmembrane domain"/>
    <property type="match status" value="1"/>
</dbReference>
<dbReference type="PROSITE" id="PS50929">
    <property type="entry name" value="ABC_TM1F"/>
    <property type="match status" value="1"/>
</dbReference>
<name>A0A2T0AQF6_9CLOT</name>
<feature type="transmembrane region" description="Helical" evidence="5">
    <location>
        <begin position="161"/>
        <end position="182"/>
    </location>
</feature>
<dbReference type="EC" id="3.6.3.-" evidence="7"/>
<evidence type="ECO:0000256" key="4">
    <source>
        <dbReference type="ARBA" id="ARBA00023136"/>
    </source>
</evidence>
<evidence type="ECO:0000313" key="7">
    <source>
        <dbReference type="EMBL" id="PRR71515.1"/>
    </source>
</evidence>
<sequence length="202" mass="22621">MVNIIRELTRSIREYKKLSIITPILISMEVVIECIIPFITATLVNEIKSGCDLNTIIKYGIILIIMAFLSLTFGGIAGSTSATAACGYAKNLRKDMFYSIQNYSFENIDKFSASSLITRMTTDVTNVQNAYMMLIRVAIRSPLMLIFAFVMAFVMGGRMAWIFLVVVPILAIGLGVVIYKTFPLFRKVFKKYDALNSGFMSI</sequence>
<dbReference type="GO" id="GO:0005524">
    <property type="term" value="F:ATP binding"/>
    <property type="evidence" value="ECO:0007669"/>
    <property type="project" value="UniProtKB-KW"/>
</dbReference>